<comment type="caution">
    <text evidence="1">The sequence shown here is derived from an EMBL/GenBank/DDBJ whole genome shotgun (WGS) entry which is preliminary data.</text>
</comment>
<evidence type="ECO:0000313" key="1">
    <source>
        <dbReference type="EMBL" id="CAD8201402.1"/>
    </source>
</evidence>
<dbReference type="OrthoDB" id="298777at2759"/>
<dbReference type="PANTHER" id="PTHR33706">
    <property type="entry name" value="MORN VARIANT REPEAT PROTEIN"/>
    <property type="match status" value="1"/>
</dbReference>
<sequence>MDQKSANQQMESKLKVYNCKNDFEIQTEKSFNQNDINSIQQFRNPLSHLSSPINLKIPYQKSFEQNLNFQVQHQNVESIKVQKMGQKDFDNEQKEKTQEILGWLWDIVECRFIPSIYQIKFTLDNTMIYTKDGETLRIEKLKDTSVKPEVLANLEQICHLKWYGQYSQKEQKIGRWSVKWKGEDLKEVNAYYTENGKKQGIWKDLIRSEAEAYEIGEYVDGQRMGYWKEIYNDKEMKKILIINNLYWWRCEKNNKWIELSEDFWDQSQVTFQGEFKNGKKVGKWYIWYEDIDIWGNKNIVIDGGSYDEKCESLKIGLWIDLAKRFHYHKQVTYQGQYKNSKNVGRWDIWFRQYAEKEFKQIGGGQYDDNGDGIKIGKWIELDDEFFSLKQATYNGVYENGNKVGRWNVEYRQFSSELFSQIGGGQYNSQGHGIKTGEWIELDKEFYKYKQIIYIGEYKNGKKLGRWDIQFRQFCSGSYDENGNEIKIGKWIELDNMFSNFKQVTYNGEYKNGKKDGKWEQMKRELYKIDEGFKKVTEMNCCI</sequence>
<gene>
    <name evidence="1" type="ORF">PPENT_87.1.T1270131</name>
</gene>
<evidence type="ECO:0008006" key="3">
    <source>
        <dbReference type="Google" id="ProtNLM"/>
    </source>
</evidence>
<protein>
    <recommendedName>
        <fullName evidence="3">MORN repeat protein</fullName>
    </recommendedName>
</protein>
<evidence type="ECO:0000313" key="2">
    <source>
        <dbReference type="Proteomes" id="UP000689195"/>
    </source>
</evidence>
<dbReference type="AlphaFoldDB" id="A0A8S1XLR5"/>
<name>A0A8S1XLR5_9CILI</name>
<reference evidence="1" key="1">
    <citation type="submission" date="2021-01" db="EMBL/GenBank/DDBJ databases">
        <authorList>
            <consortium name="Genoscope - CEA"/>
            <person name="William W."/>
        </authorList>
    </citation>
    <scope>NUCLEOTIDE SEQUENCE</scope>
</reference>
<dbReference type="PANTHER" id="PTHR33706:SF1">
    <property type="entry name" value="TPR REPEAT PROTEIN"/>
    <property type="match status" value="1"/>
</dbReference>
<accession>A0A8S1XLR5</accession>
<keyword evidence="2" id="KW-1185">Reference proteome</keyword>
<proteinExistence type="predicted"/>
<organism evidence="1 2">
    <name type="scientific">Paramecium pentaurelia</name>
    <dbReference type="NCBI Taxonomy" id="43138"/>
    <lineage>
        <taxon>Eukaryota</taxon>
        <taxon>Sar</taxon>
        <taxon>Alveolata</taxon>
        <taxon>Ciliophora</taxon>
        <taxon>Intramacronucleata</taxon>
        <taxon>Oligohymenophorea</taxon>
        <taxon>Peniculida</taxon>
        <taxon>Parameciidae</taxon>
        <taxon>Paramecium</taxon>
    </lineage>
</organism>
<dbReference type="EMBL" id="CAJJDO010000127">
    <property type="protein sequence ID" value="CAD8201402.1"/>
    <property type="molecule type" value="Genomic_DNA"/>
</dbReference>
<dbReference type="Proteomes" id="UP000689195">
    <property type="component" value="Unassembled WGS sequence"/>
</dbReference>